<proteinExistence type="predicted"/>
<evidence type="ECO:0000313" key="3">
    <source>
        <dbReference type="Proteomes" id="UP000657918"/>
    </source>
</evidence>
<name>A0A835K271_9ROSI</name>
<protein>
    <submittedName>
        <fullName evidence="2">Uncharacterized protein</fullName>
    </submittedName>
</protein>
<organism evidence="2 3">
    <name type="scientific">Salix dunnii</name>
    <dbReference type="NCBI Taxonomy" id="1413687"/>
    <lineage>
        <taxon>Eukaryota</taxon>
        <taxon>Viridiplantae</taxon>
        <taxon>Streptophyta</taxon>
        <taxon>Embryophyta</taxon>
        <taxon>Tracheophyta</taxon>
        <taxon>Spermatophyta</taxon>
        <taxon>Magnoliopsida</taxon>
        <taxon>eudicotyledons</taxon>
        <taxon>Gunneridae</taxon>
        <taxon>Pentapetalae</taxon>
        <taxon>rosids</taxon>
        <taxon>fabids</taxon>
        <taxon>Malpighiales</taxon>
        <taxon>Salicaceae</taxon>
        <taxon>Saliceae</taxon>
        <taxon>Salix</taxon>
    </lineage>
</organism>
<sequence>MDSWQLGIGDDEVAGGILVAPILSPMASLFEVLSNRIDLEKPQYVFLFFGSSAGCSEIEIDGGSSGNPGCEVDNL</sequence>
<dbReference type="AlphaFoldDB" id="A0A835K271"/>
<dbReference type="EMBL" id="JADGMS010000007">
    <property type="protein sequence ID" value="KAF9679179.1"/>
    <property type="molecule type" value="Genomic_DNA"/>
</dbReference>
<gene>
    <name evidence="1" type="ORF">SADUNF_Sadunf07G0113200</name>
    <name evidence="2" type="ORF">SADUNF_Sadunf07G0113300</name>
</gene>
<accession>A0A835K271</accession>
<evidence type="ECO:0000313" key="2">
    <source>
        <dbReference type="EMBL" id="KAF9679180.1"/>
    </source>
</evidence>
<evidence type="ECO:0000313" key="1">
    <source>
        <dbReference type="EMBL" id="KAF9679179.1"/>
    </source>
</evidence>
<dbReference type="EMBL" id="JADGMS010000007">
    <property type="protein sequence ID" value="KAF9679180.1"/>
    <property type="molecule type" value="Genomic_DNA"/>
</dbReference>
<comment type="caution">
    <text evidence="2">The sequence shown here is derived from an EMBL/GenBank/DDBJ whole genome shotgun (WGS) entry which is preliminary data.</text>
</comment>
<keyword evidence="3" id="KW-1185">Reference proteome</keyword>
<dbReference type="Proteomes" id="UP000657918">
    <property type="component" value="Unassembled WGS sequence"/>
</dbReference>
<reference evidence="2 3" key="1">
    <citation type="submission" date="2020-10" db="EMBL/GenBank/DDBJ databases">
        <title>Plant Genome Project.</title>
        <authorList>
            <person name="Zhang R.-G."/>
        </authorList>
    </citation>
    <scope>NUCLEOTIDE SEQUENCE [LARGE SCALE GENOMIC DNA]</scope>
    <source>
        <strain evidence="2">FAFU-HL-1</strain>
        <tissue evidence="2">Leaf</tissue>
    </source>
</reference>